<gene>
    <name evidence="7" type="ORF">ACFSUD_05570</name>
</gene>
<evidence type="ECO:0000256" key="3">
    <source>
        <dbReference type="ARBA" id="ARBA00023004"/>
    </source>
</evidence>
<dbReference type="Proteomes" id="UP001597474">
    <property type="component" value="Unassembled WGS sequence"/>
</dbReference>
<evidence type="ECO:0000259" key="6">
    <source>
        <dbReference type="PROSITE" id="PS51007"/>
    </source>
</evidence>
<dbReference type="Gene3D" id="1.10.760.10">
    <property type="entry name" value="Cytochrome c-like domain"/>
    <property type="match status" value="1"/>
</dbReference>
<reference evidence="8" key="1">
    <citation type="journal article" date="2019" name="Int. J. Syst. Evol. Microbiol.">
        <title>The Global Catalogue of Microorganisms (GCM) 10K type strain sequencing project: providing services to taxonomists for standard genome sequencing and annotation.</title>
        <authorList>
            <consortium name="The Broad Institute Genomics Platform"/>
            <consortium name="The Broad Institute Genome Sequencing Center for Infectious Disease"/>
            <person name="Wu L."/>
            <person name="Ma J."/>
        </authorList>
    </citation>
    <scope>NUCLEOTIDE SEQUENCE [LARGE SCALE GENOMIC DNA]</scope>
    <source>
        <strain evidence="8">TISTR 2562</strain>
    </source>
</reference>
<keyword evidence="8" id="KW-1185">Reference proteome</keyword>
<evidence type="ECO:0000256" key="2">
    <source>
        <dbReference type="ARBA" id="ARBA00022723"/>
    </source>
</evidence>
<dbReference type="PROSITE" id="PS51257">
    <property type="entry name" value="PROKAR_LIPOPROTEIN"/>
    <property type="match status" value="1"/>
</dbReference>
<dbReference type="InterPro" id="IPR009056">
    <property type="entry name" value="Cyt_c-like_dom"/>
</dbReference>
<organism evidence="7 8">
    <name type="scientific">Sulfitobacter aestuarii</name>
    <dbReference type="NCBI Taxonomy" id="2161676"/>
    <lineage>
        <taxon>Bacteria</taxon>
        <taxon>Pseudomonadati</taxon>
        <taxon>Pseudomonadota</taxon>
        <taxon>Alphaproteobacteria</taxon>
        <taxon>Rhodobacterales</taxon>
        <taxon>Roseobacteraceae</taxon>
        <taxon>Sulfitobacter</taxon>
    </lineage>
</organism>
<accession>A0ABW5U0N7</accession>
<keyword evidence="5" id="KW-0732">Signal</keyword>
<dbReference type="PROSITE" id="PS51007">
    <property type="entry name" value="CYTC"/>
    <property type="match status" value="1"/>
</dbReference>
<dbReference type="EMBL" id="JBHUMP010000003">
    <property type="protein sequence ID" value="MFD2739027.1"/>
    <property type="molecule type" value="Genomic_DNA"/>
</dbReference>
<feature type="chain" id="PRO_5046205055" evidence="5">
    <location>
        <begin position="26"/>
        <end position="138"/>
    </location>
</feature>
<evidence type="ECO:0000256" key="5">
    <source>
        <dbReference type="SAM" id="SignalP"/>
    </source>
</evidence>
<feature type="domain" description="Cytochrome c" evidence="6">
    <location>
        <begin position="28"/>
        <end position="122"/>
    </location>
</feature>
<dbReference type="SUPFAM" id="SSF46626">
    <property type="entry name" value="Cytochrome c"/>
    <property type="match status" value="1"/>
</dbReference>
<evidence type="ECO:0000256" key="1">
    <source>
        <dbReference type="ARBA" id="ARBA00022617"/>
    </source>
</evidence>
<keyword evidence="3 4" id="KW-0408">Iron</keyword>
<protein>
    <submittedName>
        <fullName evidence="7">C-type cytochrome</fullName>
    </submittedName>
</protein>
<evidence type="ECO:0000313" key="8">
    <source>
        <dbReference type="Proteomes" id="UP001597474"/>
    </source>
</evidence>
<dbReference type="Pfam" id="PF00034">
    <property type="entry name" value="Cytochrom_C"/>
    <property type="match status" value="1"/>
</dbReference>
<evidence type="ECO:0000256" key="4">
    <source>
        <dbReference type="PROSITE-ProRule" id="PRU00433"/>
    </source>
</evidence>
<evidence type="ECO:0000313" key="7">
    <source>
        <dbReference type="EMBL" id="MFD2739027.1"/>
    </source>
</evidence>
<sequence length="138" mass="14538">MTLHTRHRLPLILAASLTLLGCVPASMPEPHEGAAYFAQNCASCHGASGQGDGPLAAGLNPAPVDLTRLRQGNGGTFPTARALSYVYGDPRGDHRARVMPEFGAAMDEDLVPIEVDGVLTPTPRPLAALLAYLVDIQR</sequence>
<dbReference type="RefSeq" id="WP_386372265.1">
    <property type="nucleotide sequence ID" value="NZ_JBHUMP010000003.1"/>
</dbReference>
<feature type="signal peptide" evidence="5">
    <location>
        <begin position="1"/>
        <end position="25"/>
    </location>
</feature>
<name>A0ABW5U0N7_9RHOB</name>
<comment type="caution">
    <text evidence="7">The sequence shown here is derived from an EMBL/GenBank/DDBJ whole genome shotgun (WGS) entry which is preliminary data.</text>
</comment>
<keyword evidence="1 4" id="KW-0349">Heme</keyword>
<keyword evidence="2 4" id="KW-0479">Metal-binding</keyword>
<dbReference type="InterPro" id="IPR036909">
    <property type="entry name" value="Cyt_c-like_dom_sf"/>
</dbReference>
<proteinExistence type="predicted"/>